<feature type="region of interest" description="Disordered" evidence="1">
    <location>
        <begin position="561"/>
        <end position="630"/>
    </location>
</feature>
<reference evidence="2 3" key="1">
    <citation type="submission" date="2024-02" db="EMBL/GenBank/DDBJ databases">
        <authorList>
            <person name="Chen Y."/>
            <person name="Shah S."/>
            <person name="Dougan E. K."/>
            <person name="Thang M."/>
            <person name="Chan C."/>
        </authorList>
    </citation>
    <scope>NUCLEOTIDE SEQUENCE [LARGE SCALE GENOMIC DNA]</scope>
</reference>
<sequence length="630" mass="70416">MSSATLLDAAISNYGGKNWMLATLDSPACGMKQAASMDDAISLTTFLREACRPLDGMKQVTLLFDVQLSVPEFAPVHSCDQVDNLPACIRPPQSLPEGCRLGLVIRNLEDGTFEVVKILHFEQAISTKEALKLCSGQAYAPAFRPGPWALKKALVSLIDKLPGYHVSWFALTSKPSTIRRSQTATWAPDDEDLLAGIQYINDNAPDCDAQNQQYYWILCNIKDNSNTPISGWPKAKVRTMAQNKAKGKDGAPLEHDFPLHTFSLKPFFAKTLLPILYPLMVNYAFMLLGWPGVGKTPAAIVMMLAMGRYHQRRLGLLTPPGWRRAKSLDNFRHRLGQVHEGVFLDDPNREKIDLADLKSFVTAEENQTCHGRYNDVKLAKNCCRVYATNDVQKEDEPEPDNRISIDNAEFLGLLKRTFPGDKPADVMAVLKRTVVFIFGLHALYLRLPSQSADEPIYRINVDDLHKDLLAEMDKEFYGNYKSGFSTKAPDFDEKVSEEQDMIEASMTKYLQCVQPAEYVKHARDAVEEALLRNRRFPEMWTAPENSPSSPEEAVAAPLIPVPVPRPANAPRRRPTFKYPSPQKRFRKKASQEGVQSEEQVVHGPQPAAALPEDEDFAADEEAAADLGLKD</sequence>
<keyword evidence="3" id="KW-1185">Reference proteome</keyword>
<name>A0ABP0NY14_9DINO</name>
<feature type="compositionally biased region" description="Acidic residues" evidence="1">
    <location>
        <begin position="611"/>
        <end position="623"/>
    </location>
</feature>
<gene>
    <name evidence="2" type="ORF">SCF082_LOCUS34535</name>
</gene>
<evidence type="ECO:0000313" key="3">
    <source>
        <dbReference type="Proteomes" id="UP001642464"/>
    </source>
</evidence>
<accession>A0ABP0NY14</accession>
<protein>
    <submittedName>
        <fullName evidence="2">Uncharacterized protein</fullName>
    </submittedName>
</protein>
<proteinExistence type="predicted"/>
<comment type="caution">
    <text evidence="2">The sequence shown here is derived from an EMBL/GenBank/DDBJ whole genome shotgun (WGS) entry which is preliminary data.</text>
</comment>
<dbReference type="Proteomes" id="UP001642464">
    <property type="component" value="Unassembled WGS sequence"/>
</dbReference>
<dbReference type="EMBL" id="CAXAMM010031779">
    <property type="protein sequence ID" value="CAK9068668.1"/>
    <property type="molecule type" value="Genomic_DNA"/>
</dbReference>
<evidence type="ECO:0000313" key="2">
    <source>
        <dbReference type="EMBL" id="CAK9068668.1"/>
    </source>
</evidence>
<evidence type="ECO:0000256" key="1">
    <source>
        <dbReference type="SAM" id="MobiDB-lite"/>
    </source>
</evidence>
<organism evidence="2 3">
    <name type="scientific">Durusdinium trenchii</name>
    <dbReference type="NCBI Taxonomy" id="1381693"/>
    <lineage>
        <taxon>Eukaryota</taxon>
        <taxon>Sar</taxon>
        <taxon>Alveolata</taxon>
        <taxon>Dinophyceae</taxon>
        <taxon>Suessiales</taxon>
        <taxon>Symbiodiniaceae</taxon>
        <taxon>Durusdinium</taxon>
    </lineage>
</organism>